<keyword evidence="1" id="KW-1133">Transmembrane helix</keyword>
<sequence>MHRAARTFLIVIIAGVILFGQRWYSYVTNKTSPYDEAGMELNSAMPLPIRKWGCDKLHETFTNALPPNGCRAEDGKSWM</sequence>
<dbReference type="EMBL" id="CP005587">
    <property type="protein sequence ID" value="AGK58009.1"/>
    <property type="molecule type" value="Genomic_DNA"/>
</dbReference>
<dbReference type="OrthoDB" id="8478544at2"/>
<evidence type="ECO:0000313" key="3">
    <source>
        <dbReference type="Proteomes" id="UP000005952"/>
    </source>
</evidence>
<dbReference type="KEGG" id="hdt:HYPDE_31673"/>
<evidence type="ECO:0000256" key="1">
    <source>
        <dbReference type="SAM" id="Phobius"/>
    </source>
</evidence>
<gene>
    <name evidence="2" type="ORF">HYPDE_31673</name>
</gene>
<keyword evidence="3" id="KW-1185">Reference proteome</keyword>
<dbReference type="HOGENOM" id="CLU_177799_0_0_5"/>
<dbReference type="Proteomes" id="UP000005952">
    <property type="component" value="Chromosome"/>
</dbReference>
<protein>
    <submittedName>
        <fullName evidence="2">Uncharacterized protein</fullName>
    </submittedName>
</protein>
<organism evidence="2 3">
    <name type="scientific">Hyphomicrobium denitrificans 1NES1</name>
    <dbReference type="NCBI Taxonomy" id="670307"/>
    <lineage>
        <taxon>Bacteria</taxon>
        <taxon>Pseudomonadati</taxon>
        <taxon>Pseudomonadota</taxon>
        <taxon>Alphaproteobacteria</taxon>
        <taxon>Hyphomicrobiales</taxon>
        <taxon>Hyphomicrobiaceae</taxon>
        <taxon>Hyphomicrobium</taxon>
    </lineage>
</organism>
<keyword evidence="1" id="KW-0472">Membrane</keyword>
<accession>N0B3E7</accession>
<dbReference type="RefSeq" id="WP_015598040.1">
    <property type="nucleotide sequence ID" value="NC_021172.1"/>
</dbReference>
<dbReference type="AlphaFoldDB" id="N0B3E7"/>
<name>N0B3E7_9HYPH</name>
<dbReference type="eggNOG" id="ENOG5032YQ6">
    <property type="taxonomic scope" value="Bacteria"/>
</dbReference>
<proteinExistence type="predicted"/>
<keyword evidence="1" id="KW-0812">Transmembrane</keyword>
<evidence type="ECO:0000313" key="2">
    <source>
        <dbReference type="EMBL" id="AGK58009.1"/>
    </source>
</evidence>
<reference evidence="2 3" key="1">
    <citation type="journal article" date="2013" name="Genome Announc.">
        <title>Genome sequences for three denitrifying bacterial strains isolated from a uranium- and nitrate-contaminated subsurface environment.</title>
        <authorList>
            <person name="Venkatramanan R."/>
            <person name="Prakash O."/>
            <person name="Woyke T."/>
            <person name="Chain P."/>
            <person name="Goodwin L.A."/>
            <person name="Watson D."/>
            <person name="Brooks S."/>
            <person name="Kostka J.E."/>
            <person name="Green S.J."/>
        </authorList>
    </citation>
    <scope>NUCLEOTIDE SEQUENCE [LARGE SCALE GENOMIC DNA]</scope>
    <source>
        <strain evidence="2 3">1NES1</strain>
    </source>
</reference>
<feature type="transmembrane region" description="Helical" evidence="1">
    <location>
        <begin position="7"/>
        <end position="24"/>
    </location>
</feature>
<dbReference type="STRING" id="670307.HYPDE_31673"/>